<evidence type="ECO:0000256" key="2">
    <source>
        <dbReference type="ARBA" id="ARBA00022801"/>
    </source>
</evidence>
<dbReference type="OrthoDB" id="8442777at2"/>
<dbReference type="InterPro" id="IPR007431">
    <property type="entry name" value="ACP_PD"/>
</dbReference>
<gene>
    <name evidence="4" type="ORF">E5K04_02065</name>
</gene>
<name>A0A4T0V765_9NEIS</name>
<sequence>MNYLAHLALSPDDTAVRLGNLMGDFCRKAELSALPPAFMAGYLLHQQIDRYTDAHPLHRQSRARISAARARYSGVLVDLFYDHFLARHWDRWYTPGLECFAQAVYRALDACQGQLPARLAAAAPLMRANDWLVAYRDVDGIARVIDAFARHRARAGNPLLGGAEELLANYAALEADFFAFYPQLAAEAAAFSARPAAAATARAPRPT</sequence>
<keyword evidence="1" id="KW-0444">Lipid biosynthesis</keyword>
<dbReference type="EMBL" id="STGJ01000001">
    <property type="protein sequence ID" value="TIC87227.1"/>
    <property type="molecule type" value="Genomic_DNA"/>
</dbReference>
<keyword evidence="3" id="KW-0443">Lipid metabolism</keyword>
<dbReference type="Proteomes" id="UP000308891">
    <property type="component" value="Unassembled WGS sequence"/>
</dbReference>
<proteinExistence type="predicted"/>
<dbReference type="RefSeq" id="WP_136551238.1">
    <property type="nucleotide sequence ID" value="NZ_STGJ01000001.1"/>
</dbReference>
<dbReference type="Pfam" id="PF04336">
    <property type="entry name" value="ACP_PD"/>
    <property type="match status" value="1"/>
</dbReference>
<dbReference type="GO" id="GO:0006633">
    <property type="term" value="P:fatty acid biosynthetic process"/>
    <property type="evidence" value="ECO:0007669"/>
    <property type="project" value="InterPro"/>
</dbReference>
<evidence type="ECO:0000256" key="1">
    <source>
        <dbReference type="ARBA" id="ARBA00022516"/>
    </source>
</evidence>
<accession>A0A4T0V765</accession>
<comment type="caution">
    <text evidence="4">The sequence shown here is derived from an EMBL/GenBank/DDBJ whole genome shotgun (WGS) entry which is preliminary data.</text>
</comment>
<organism evidence="4 5">
    <name type="scientific">Crenobacter intestini</name>
    <dbReference type="NCBI Taxonomy" id="2563443"/>
    <lineage>
        <taxon>Bacteria</taxon>
        <taxon>Pseudomonadati</taxon>
        <taxon>Pseudomonadota</taxon>
        <taxon>Betaproteobacteria</taxon>
        <taxon>Neisseriales</taxon>
        <taxon>Neisseriaceae</taxon>
        <taxon>Crenobacter</taxon>
    </lineage>
</organism>
<protein>
    <submittedName>
        <fullName evidence="4">DUF479 domain-containing protein</fullName>
    </submittedName>
</protein>
<dbReference type="GO" id="GO:0008770">
    <property type="term" value="F:[acyl-carrier-protein] phosphodiesterase activity"/>
    <property type="evidence" value="ECO:0007669"/>
    <property type="project" value="InterPro"/>
</dbReference>
<dbReference type="AlphaFoldDB" id="A0A4T0V765"/>
<keyword evidence="5" id="KW-1185">Reference proteome</keyword>
<evidence type="ECO:0000313" key="5">
    <source>
        <dbReference type="Proteomes" id="UP000308891"/>
    </source>
</evidence>
<dbReference type="PANTHER" id="PTHR38764:SF1">
    <property type="entry name" value="ACYL CARRIER PROTEIN PHOSPHODIESTERASE"/>
    <property type="match status" value="1"/>
</dbReference>
<evidence type="ECO:0000313" key="4">
    <source>
        <dbReference type="EMBL" id="TIC87227.1"/>
    </source>
</evidence>
<evidence type="ECO:0000256" key="3">
    <source>
        <dbReference type="ARBA" id="ARBA00023098"/>
    </source>
</evidence>
<dbReference type="PANTHER" id="PTHR38764">
    <property type="entry name" value="ACYL CARRIER PROTEIN PHOSPHODIESTERASE"/>
    <property type="match status" value="1"/>
</dbReference>
<reference evidence="4 5" key="1">
    <citation type="submission" date="2019-04" db="EMBL/GenBank/DDBJ databases">
        <title>Crenobacter sp. nov.</title>
        <authorList>
            <person name="Shi S."/>
        </authorList>
    </citation>
    <scope>NUCLEOTIDE SEQUENCE [LARGE SCALE GENOMIC DNA]</scope>
    <source>
        <strain evidence="4 5">GY 70310</strain>
    </source>
</reference>
<keyword evidence="2" id="KW-0378">Hydrolase</keyword>
<dbReference type="PIRSF" id="PIRSF011489">
    <property type="entry name" value="DUF479"/>
    <property type="match status" value="1"/>
</dbReference>